<keyword evidence="1" id="KW-0805">Transcription regulation</keyword>
<evidence type="ECO:0000313" key="6">
    <source>
        <dbReference type="EMBL" id="MDQ2090903.1"/>
    </source>
</evidence>
<feature type="DNA-binding region" description="H-T-H motif" evidence="4">
    <location>
        <begin position="44"/>
        <end position="63"/>
    </location>
</feature>
<evidence type="ECO:0000256" key="2">
    <source>
        <dbReference type="ARBA" id="ARBA00023125"/>
    </source>
</evidence>
<dbReference type="GO" id="GO:0000976">
    <property type="term" value="F:transcription cis-regulatory region binding"/>
    <property type="evidence" value="ECO:0007669"/>
    <property type="project" value="TreeGrafter"/>
</dbReference>
<keyword evidence="3" id="KW-0804">Transcription</keyword>
<dbReference type="InterPro" id="IPR036271">
    <property type="entry name" value="Tet_transcr_reg_TetR-rel_C_sf"/>
</dbReference>
<dbReference type="FunFam" id="1.10.10.60:FF:000141">
    <property type="entry name" value="TetR family transcriptional regulator"/>
    <property type="match status" value="1"/>
</dbReference>
<name>A0AAE4B4C4_9RHOB</name>
<dbReference type="PRINTS" id="PR00455">
    <property type="entry name" value="HTHTETR"/>
</dbReference>
<evidence type="ECO:0000256" key="4">
    <source>
        <dbReference type="PROSITE-ProRule" id="PRU00335"/>
    </source>
</evidence>
<protein>
    <submittedName>
        <fullName evidence="6">TetR/AcrR family transcriptional regulator</fullName>
    </submittedName>
</protein>
<dbReference type="PROSITE" id="PS01081">
    <property type="entry name" value="HTH_TETR_1"/>
    <property type="match status" value="1"/>
</dbReference>
<keyword evidence="7" id="KW-1185">Reference proteome</keyword>
<feature type="domain" description="HTH tetR-type" evidence="5">
    <location>
        <begin position="21"/>
        <end position="81"/>
    </location>
</feature>
<evidence type="ECO:0000256" key="3">
    <source>
        <dbReference type="ARBA" id="ARBA00023163"/>
    </source>
</evidence>
<dbReference type="Proteomes" id="UP001226762">
    <property type="component" value="Unassembled WGS sequence"/>
</dbReference>
<dbReference type="Pfam" id="PF00440">
    <property type="entry name" value="TetR_N"/>
    <property type="match status" value="1"/>
</dbReference>
<dbReference type="PANTHER" id="PTHR30055:SF146">
    <property type="entry name" value="HTH-TYPE TRANSCRIPTIONAL DUAL REGULATOR CECR"/>
    <property type="match status" value="1"/>
</dbReference>
<dbReference type="Pfam" id="PF14246">
    <property type="entry name" value="TetR_C_7"/>
    <property type="match status" value="1"/>
</dbReference>
<comment type="caution">
    <text evidence="6">The sequence shown here is derived from an EMBL/GenBank/DDBJ whole genome shotgun (WGS) entry which is preliminary data.</text>
</comment>
<evidence type="ECO:0000256" key="1">
    <source>
        <dbReference type="ARBA" id="ARBA00023015"/>
    </source>
</evidence>
<sequence>MSATAKPAACPSPAPQINRTGRKFDQVVEGARQVFMADGFEGASVDDIARAAGVSKATLYSYFPDKARLFSEVARSECDRMAEAAWQEIDTSAPIRQVLTRIAVRILTFLLSDFAQSMFRICVSERDRFPEIARAFYESGPEMGRKQLEATFRDAVARGELAIDNLTLAAEQFSDLTKSRLWLRAVFGVQSVFSQEEIAEVADEAVDTFLARYGA</sequence>
<dbReference type="InterPro" id="IPR039536">
    <property type="entry name" value="TetR_C_Proteobacteria"/>
</dbReference>
<dbReference type="InterPro" id="IPR050109">
    <property type="entry name" value="HTH-type_TetR-like_transc_reg"/>
</dbReference>
<dbReference type="PANTHER" id="PTHR30055">
    <property type="entry name" value="HTH-TYPE TRANSCRIPTIONAL REGULATOR RUTR"/>
    <property type="match status" value="1"/>
</dbReference>
<dbReference type="InterPro" id="IPR009057">
    <property type="entry name" value="Homeodomain-like_sf"/>
</dbReference>
<dbReference type="SUPFAM" id="SSF48498">
    <property type="entry name" value="Tetracyclin repressor-like, C-terminal domain"/>
    <property type="match status" value="1"/>
</dbReference>
<dbReference type="SUPFAM" id="SSF46689">
    <property type="entry name" value="Homeodomain-like"/>
    <property type="match status" value="1"/>
</dbReference>
<accession>A0AAE4B4C4</accession>
<organism evidence="6 7">
    <name type="scientific">Marimonas arenosa</name>
    <dbReference type="NCBI Taxonomy" id="1795305"/>
    <lineage>
        <taxon>Bacteria</taxon>
        <taxon>Pseudomonadati</taxon>
        <taxon>Pseudomonadota</taxon>
        <taxon>Alphaproteobacteria</taxon>
        <taxon>Rhodobacterales</taxon>
        <taxon>Paracoccaceae</taxon>
        <taxon>Marimonas</taxon>
    </lineage>
</organism>
<dbReference type="Gene3D" id="1.10.10.60">
    <property type="entry name" value="Homeodomain-like"/>
    <property type="match status" value="1"/>
</dbReference>
<dbReference type="InterPro" id="IPR001647">
    <property type="entry name" value="HTH_TetR"/>
</dbReference>
<dbReference type="InterPro" id="IPR023772">
    <property type="entry name" value="DNA-bd_HTH_TetR-type_CS"/>
</dbReference>
<gene>
    <name evidence="6" type="ORF">NO357_13420</name>
</gene>
<dbReference type="EMBL" id="JANHAX010000003">
    <property type="protein sequence ID" value="MDQ2090903.1"/>
    <property type="molecule type" value="Genomic_DNA"/>
</dbReference>
<dbReference type="RefSeq" id="WP_306736171.1">
    <property type="nucleotide sequence ID" value="NZ_JANHAX010000003.1"/>
</dbReference>
<evidence type="ECO:0000259" key="5">
    <source>
        <dbReference type="PROSITE" id="PS50977"/>
    </source>
</evidence>
<keyword evidence="2 4" id="KW-0238">DNA-binding</keyword>
<reference evidence="6" key="1">
    <citation type="submission" date="2022-07" db="EMBL/GenBank/DDBJ databases">
        <authorList>
            <person name="Otstavnykh N."/>
            <person name="Isaeva M."/>
            <person name="Bystritskaya E."/>
        </authorList>
    </citation>
    <scope>NUCLEOTIDE SEQUENCE</scope>
    <source>
        <strain evidence="6">KCTC 52189</strain>
    </source>
</reference>
<reference evidence="6" key="2">
    <citation type="submission" date="2023-02" db="EMBL/GenBank/DDBJ databases">
        <title>'Rhodoalgimonas zhirmunskyi' gen. nov., isolated from a red alga.</title>
        <authorList>
            <person name="Nedashkovskaya O.I."/>
            <person name="Otstavnykh N.Y."/>
            <person name="Bystritskaya E.P."/>
            <person name="Balabanova L.A."/>
            <person name="Isaeva M.P."/>
        </authorList>
    </citation>
    <scope>NUCLEOTIDE SEQUENCE</scope>
    <source>
        <strain evidence="6">KCTC 52189</strain>
    </source>
</reference>
<dbReference type="Gene3D" id="1.10.357.10">
    <property type="entry name" value="Tetracycline Repressor, domain 2"/>
    <property type="match status" value="1"/>
</dbReference>
<dbReference type="PROSITE" id="PS50977">
    <property type="entry name" value="HTH_TETR_2"/>
    <property type="match status" value="1"/>
</dbReference>
<proteinExistence type="predicted"/>
<dbReference type="GO" id="GO:0003700">
    <property type="term" value="F:DNA-binding transcription factor activity"/>
    <property type="evidence" value="ECO:0007669"/>
    <property type="project" value="TreeGrafter"/>
</dbReference>
<dbReference type="AlphaFoldDB" id="A0AAE4B4C4"/>
<evidence type="ECO:0000313" key="7">
    <source>
        <dbReference type="Proteomes" id="UP001226762"/>
    </source>
</evidence>